<name>A0A1S6IUL3_9FIRM</name>
<dbReference type="STRING" id="1833852.B0537_04555"/>
<dbReference type="EMBL" id="CP019698">
    <property type="protein sequence ID" value="AQS58424.1"/>
    <property type="molecule type" value="Genomic_DNA"/>
</dbReference>
<reference evidence="1 2" key="1">
    <citation type="journal article" date="2016" name="Int. J. Syst. Evol. Microbiol.">
        <title>Desulfotomaculum ferrireducens sp. nov., a moderately thermophilic sulfate-reducing and dissimilatory Fe(III)-reducing bacterium isolated from compost.</title>
        <authorList>
            <person name="Yang G."/>
            <person name="Guo J."/>
            <person name="Zhuang L."/>
            <person name="Yuan Y."/>
            <person name="Zhou S."/>
        </authorList>
    </citation>
    <scope>NUCLEOTIDE SEQUENCE [LARGE SCALE GENOMIC DNA]</scope>
    <source>
        <strain evidence="1 2">GSS09</strain>
    </source>
</reference>
<dbReference type="RefSeq" id="WP_159438610.1">
    <property type="nucleotide sequence ID" value="NZ_CP019698.1"/>
</dbReference>
<dbReference type="OrthoDB" id="9793236at2"/>
<sequence length="86" mass="10463">MILIEELRAKLRGHFGYYGITDNGDIISKFFYDTIRLLYKWLNMRSQRTSFDWEKFNLFLQQCSLPKPRISVNIYNIRPHIGYIRE</sequence>
<evidence type="ECO:0008006" key="3">
    <source>
        <dbReference type="Google" id="ProtNLM"/>
    </source>
</evidence>
<dbReference type="KEGG" id="dfg:B0537_04555"/>
<gene>
    <name evidence="1" type="ORF">B0537_04555</name>
</gene>
<evidence type="ECO:0000313" key="1">
    <source>
        <dbReference type="EMBL" id="AQS58424.1"/>
    </source>
</evidence>
<accession>A0A1S6IUL3</accession>
<dbReference type="Proteomes" id="UP000189464">
    <property type="component" value="Chromosome"/>
</dbReference>
<proteinExistence type="predicted"/>
<dbReference type="AlphaFoldDB" id="A0A1S6IUL3"/>
<organism evidence="1 2">
    <name type="scientific">Desulforamulus ferrireducens</name>
    <dbReference type="NCBI Taxonomy" id="1833852"/>
    <lineage>
        <taxon>Bacteria</taxon>
        <taxon>Bacillati</taxon>
        <taxon>Bacillota</taxon>
        <taxon>Clostridia</taxon>
        <taxon>Eubacteriales</taxon>
        <taxon>Peptococcaceae</taxon>
        <taxon>Desulforamulus</taxon>
    </lineage>
</organism>
<evidence type="ECO:0000313" key="2">
    <source>
        <dbReference type="Proteomes" id="UP000189464"/>
    </source>
</evidence>
<protein>
    <recommendedName>
        <fullName evidence="3">Group II intron maturase-specific domain-containing protein</fullName>
    </recommendedName>
</protein>
<keyword evidence="2" id="KW-1185">Reference proteome</keyword>